<evidence type="ECO:0000313" key="1">
    <source>
        <dbReference type="EMBL" id="KOT35159.1"/>
    </source>
</evidence>
<reference evidence="1 2" key="1">
    <citation type="submission" date="2015-07" db="EMBL/GenBank/DDBJ databases">
        <authorList>
            <person name="Noorani M."/>
        </authorList>
    </citation>
    <scope>NUCLEOTIDE SEQUENCE [LARGE SCALE GENOMIC DNA]</scope>
    <source>
        <strain evidence="1 2">NRRL B-24567</strain>
    </source>
</reference>
<proteinExistence type="predicted"/>
<sequence length="75" mass="8340">MRLLGRVLREPGRRLREDLAAVAGPEGVVEQFDLDGAGVAGRLRVVQSASWKVWMRPWAPARAICAGAWSSHQMW</sequence>
<keyword evidence="2" id="KW-1185">Reference proteome</keyword>
<dbReference type="EMBL" id="LGCN01000213">
    <property type="protein sequence ID" value="KOT35159.1"/>
    <property type="molecule type" value="Genomic_DNA"/>
</dbReference>
<accession>A0A0M8QIP7</accession>
<organism evidence="1 2">
    <name type="scientific">Streptomyces caelestis</name>
    <dbReference type="NCBI Taxonomy" id="36816"/>
    <lineage>
        <taxon>Bacteria</taxon>
        <taxon>Bacillati</taxon>
        <taxon>Actinomycetota</taxon>
        <taxon>Actinomycetes</taxon>
        <taxon>Kitasatosporales</taxon>
        <taxon>Streptomycetaceae</taxon>
        <taxon>Streptomyces</taxon>
    </lineage>
</organism>
<comment type="caution">
    <text evidence="1">The sequence shown here is derived from an EMBL/GenBank/DDBJ whole genome shotgun (WGS) entry which is preliminary data.</text>
</comment>
<dbReference type="Proteomes" id="UP000037773">
    <property type="component" value="Unassembled WGS sequence"/>
</dbReference>
<gene>
    <name evidence="1" type="ORF">ADK41_25555</name>
</gene>
<protein>
    <submittedName>
        <fullName evidence="1">Uncharacterized protein</fullName>
    </submittedName>
</protein>
<dbReference type="AlphaFoldDB" id="A0A0M8QIP7"/>
<evidence type="ECO:0000313" key="2">
    <source>
        <dbReference type="Proteomes" id="UP000037773"/>
    </source>
</evidence>
<dbReference type="PATRIC" id="fig|36816.3.peg.5518"/>
<name>A0A0M8QIP7_9ACTN</name>